<keyword evidence="5" id="KW-0813">Transport</keyword>
<dbReference type="Pfam" id="PF11817">
    <property type="entry name" value="Foie-gras_1"/>
    <property type="match status" value="1"/>
</dbReference>
<accession>A0A7S3UB65</accession>
<comment type="subcellular location">
    <subcellularLocation>
        <location evidence="2">Golgi apparatus</location>
        <location evidence="2">cis-Golgi network</location>
    </subcellularLocation>
</comment>
<comment type="function">
    <text evidence="1">Involved in endoplasmic reticulum to Golgi apparatus trafficking at a very early stage.</text>
</comment>
<keyword evidence="6" id="KW-0931">ER-Golgi transport</keyword>
<evidence type="ECO:0000259" key="8">
    <source>
        <dbReference type="Pfam" id="PF11817"/>
    </source>
</evidence>
<evidence type="ECO:0000259" key="9">
    <source>
        <dbReference type="Pfam" id="PF12742"/>
    </source>
</evidence>
<name>A0A7S3UB65_9CHLO</name>
<protein>
    <recommendedName>
        <fullName evidence="4">Trafficking protein particle complex subunit 11</fullName>
    </recommendedName>
</protein>
<dbReference type="PANTHER" id="PTHR14374">
    <property type="entry name" value="FOIE GRAS"/>
    <property type="match status" value="1"/>
</dbReference>
<organism evidence="10">
    <name type="scientific">Picocystis salinarum</name>
    <dbReference type="NCBI Taxonomy" id="88271"/>
    <lineage>
        <taxon>Eukaryota</taxon>
        <taxon>Viridiplantae</taxon>
        <taxon>Chlorophyta</taxon>
        <taxon>Picocystophyceae</taxon>
        <taxon>Picocystales</taxon>
        <taxon>Picocystaceae</taxon>
        <taxon>Picocystis</taxon>
    </lineage>
</organism>
<comment type="similarity">
    <text evidence="3">Belongs to the TRAPPC11 family.</text>
</comment>
<dbReference type="AlphaFoldDB" id="A0A7S3UB65"/>
<evidence type="ECO:0000256" key="7">
    <source>
        <dbReference type="ARBA" id="ARBA00023034"/>
    </source>
</evidence>
<evidence type="ECO:0000256" key="6">
    <source>
        <dbReference type="ARBA" id="ARBA00022892"/>
    </source>
</evidence>
<evidence type="ECO:0000256" key="3">
    <source>
        <dbReference type="ARBA" id="ARBA00007051"/>
    </source>
</evidence>
<dbReference type="GO" id="GO:0005794">
    <property type="term" value="C:Golgi apparatus"/>
    <property type="evidence" value="ECO:0007669"/>
    <property type="project" value="UniProtKB-SubCell"/>
</dbReference>
<feature type="domain" description="Trafficking protein particle complex subunit 11" evidence="8">
    <location>
        <begin position="268"/>
        <end position="514"/>
    </location>
</feature>
<dbReference type="InterPro" id="IPR021773">
    <property type="entry name" value="TPC11"/>
</dbReference>
<evidence type="ECO:0000256" key="2">
    <source>
        <dbReference type="ARBA" id="ARBA00004222"/>
    </source>
</evidence>
<sequence length="1053" mass="116960">MADAVEYGWILPPKPLVAVVGREDLSQAIQGELQEGEGSRASMETMYTSHCGLLPKVVSPRKERSGTDGNSRSYGSLIKKGWIEKQAKKRPAVVVCLLEKKYVAGDPNSWNDTCRTVDYIYRVVQPHGTKLVLALVEDPEEYVVLAEEQIYALRKRIYIDSGAVVNLQMSDLKVSLKNLAKVVYEAAWGYYLNKVNQVKYKLQHTGSGGFEALHVRYWFKMGIYAEFVQDWEAALKAIRTAYELIVSLVAPVPGRETQFFQWSAERDVVAEHLSLKICSLLFQSRATEDAIRHFRRHIQAFRVCPENMPHAFLAWHEGWLSRQYNLFGKLLLPRTGMASGIDIPVSHHPGWYIFSAVQHMAKRRSVLINLVSNSSEGFSREDHGLLLHDGIFLGQQMRQDGTAPTEKEWLLFTAKKESSIDHDPIILGALSTVLDLLKNTNLPRVKHVAVFLLAREHIRAGDHATAVELLVSILKEYRVWQWDAASIEALQLLRECYQRLGYNVQHALCSLELCTFQETLGTALCTAIFDSTIAIVRDFSLQDSVEWEIKARSELSTSLCCLAGFDAPSVGVAPLEGRPQVFRVSIFSYFPQALDVTGIKAVMADQACSHISCKENQPTILKSLSWTTWTFMAVRDTPGTLECVRVLVEVANQVFFIWNLPGSLGWNSAMLTQGWVPREGAFTSLRQRLDVSPSKEKCGLKIESGATAYCGDFFPLEIEISTFDEGLQEAHLEFSCGGSSASAVAFYSSGSDGAVLQLSDGCARIGYVPPMKATRHKIFCKTSASEDFLIHVQISFLDGKSRCHVQATQEVTFLRPFELSSRIISKHGHYPLLREKKKSLPVGVECMLVTSLRVPECGADLHIQSIMLEGPKDGAVVVVQQHQLADVKSGGTMLKKGETISCPFCIRAEAPGEDIQIGALKVLWSRVGGPSSHVETVLQLPHESTSETLLHVNFSCPESTAVRESFLARCIIRNCTGISQELSFAVGDSTSFALTGVKQDHLYVLPGAELAVSLQFLALVCGWQTLPPIRFEALDGQAKLSIQEEVYILPTPL</sequence>
<proteinExistence type="inferred from homology"/>
<evidence type="ECO:0000256" key="5">
    <source>
        <dbReference type="ARBA" id="ARBA00022448"/>
    </source>
</evidence>
<dbReference type="EMBL" id="HBIS01000844">
    <property type="protein sequence ID" value="CAE0606917.1"/>
    <property type="molecule type" value="Transcribed_RNA"/>
</dbReference>
<evidence type="ECO:0000256" key="4">
    <source>
        <dbReference type="ARBA" id="ARBA00021520"/>
    </source>
</evidence>
<dbReference type="Pfam" id="PF12742">
    <property type="entry name" value="Gryzun-like"/>
    <property type="match status" value="1"/>
</dbReference>
<dbReference type="InterPro" id="IPR025876">
    <property type="entry name" value="TRAPPC11_C"/>
</dbReference>
<feature type="domain" description="Trafficking protein particle complex subunit 11 C-terminal" evidence="9">
    <location>
        <begin position="981"/>
        <end position="1030"/>
    </location>
</feature>
<dbReference type="GO" id="GO:0016192">
    <property type="term" value="P:vesicle-mediated transport"/>
    <property type="evidence" value="ECO:0007669"/>
    <property type="project" value="UniProtKB-KW"/>
</dbReference>
<evidence type="ECO:0000256" key="1">
    <source>
        <dbReference type="ARBA" id="ARBA00001995"/>
    </source>
</evidence>
<dbReference type="PANTHER" id="PTHR14374:SF0">
    <property type="entry name" value="TRAFFICKING PROTEIN PARTICLE COMPLEX SUBUNIT 11"/>
    <property type="match status" value="1"/>
</dbReference>
<gene>
    <name evidence="10" type="ORF">PSAL00342_LOCUS733</name>
</gene>
<reference evidence="10" key="1">
    <citation type="submission" date="2021-01" db="EMBL/GenBank/DDBJ databases">
        <authorList>
            <person name="Corre E."/>
            <person name="Pelletier E."/>
            <person name="Niang G."/>
            <person name="Scheremetjew M."/>
            <person name="Finn R."/>
            <person name="Kale V."/>
            <person name="Holt S."/>
            <person name="Cochrane G."/>
            <person name="Meng A."/>
            <person name="Brown T."/>
            <person name="Cohen L."/>
        </authorList>
    </citation>
    <scope>NUCLEOTIDE SEQUENCE</scope>
    <source>
        <strain evidence="10">CCMP1897</strain>
    </source>
</reference>
<keyword evidence="7" id="KW-0333">Golgi apparatus</keyword>
<evidence type="ECO:0000313" key="10">
    <source>
        <dbReference type="EMBL" id="CAE0606917.1"/>
    </source>
</evidence>